<comment type="subunit">
    <text evidence="5">Heterooligomer composed of large and small subunits.</text>
</comment>
<protein>
    <recommendedName>
        <fullName evidence="5">Exodeoxyribonuclease 7 large subunit</fullName>
        <ecNumber evidence="5">3.1.11.6</ecNumber>
    </recommendedName>
    <alternativeName>
        <fullName evidence="5">Exodeoxyribonuclease VII large subunit</fullName>
        <shortName evidence="5">Exonuclease VII large subunit</shortName>
    </alternativeName>
</protein>
<evidence type="ECO:0000256" key="6">
    <source>
        <dbReference type="RuleBase" id="RU004355"/>
    </source>
</evidence>
<evidence type="ECO:0000256" key="5">
    <source>
        <dbReference type="HAMAP-Rule" id="MF_00378"/>
    </source>
</evidence>
<keyword evidence="10" id="KW-1185">Reference proteome</keyword>
<keyword evidence="3 5" id="KW-0378">Hydrolase</keyword>
<dbReference type="GO" id="GO:0006308">
    <property type="term" value="P:DNA catabolic process"/>
    <property type="evidence" value="ECO:0007669"/>
    <property type="project" value="UniProtKB-UniRule"/>
</dbReference>
<dbReference type="InterPro" id="IPR003753">
    <property type="entry name" value="Exonuc_VII_L"/>
</dbReference>
<reference evidence="9 10" key="1">
    <citation type="submission" date="2018-12" db="EMBL/GenBank/DDBJ databases">
        <authorList>
            <consortium name="Pathogen Informatics"/>
        </authorList>
    </citation>
    <scope>NUCLEOTIDE SEQUENCE [LARGE SCALE GENOMIC DNA]</scope>
    <source>
        <strain evidence="9 10">NCTC12871</strain>
    </source>
</reference>
<dbReference type="EC" id="3.1.11.6" evidence="5"/>
<keyword evidence="4 5" id="KW-0269">Exonuclease</keyword>
<dbReference type="AlphaFoldDB" id="A0A448TUJ7"/>
<dbReference type="Proteomes" id="UP000279799">
    <property type="component" value="Chromosome"/>
</dbReference>
<evidence type="ECO:0000256" key="3">
    <source>
        <dbReference type="ARBA" id="ARBA00022801"/>
    </source>
</evidence>
<dbReference type="Pfam" id="PF02601">
    <property type="entry name" value="Exonuc_VII_L"/>
    <property type="match status" value="1"/>
</dbReference>
<comment type="similarity">
    <text evidence="5 6">Belongs to the XseA family.</text>
</comment>
<organism evidence="9 10">
    <name type="scientific">Actinobacillus delphinicola</name>
    <dbReference type="NCBI Taxonomy" id="51161"/>
    <lineage>
        <taxon>Bacteria</taxon>
        <taxon>Pseudomonadati</taxon>
        <taxon>Pseudomonadota</taxon>
        <taxon>Gammaproteobacteria</taxon>
        <taxon>Pasteurellales</taxon>
        <taxon>Pasteurellaceae</taxon>
        <taxon>Actinobacillus</taxon>
    </lineage>
</organism>
<proteinExistence type="inferred from homology"/>
<evidence type="ECO:0000313" key="9">
    <source>
        <dbReference type="EMBL" id="VEJ09664.1"/>
    </source>
</evidence>
<dbReference type="GO" id="GO:0008855">
    <property type="term" value="F:exodeoxyribonuclease VII activity"/>
    <property type="evidence" value="ECO:0007669"/>
    <property type="project" value="UniProtKB-UniRule"/>
</dbReference>
<keyword evidence="1 5" id="KW-0963">Cytoplasm</keyword>
<dbReference type="CDD" id="cd04489">
    <property type="entry name" value="ExoVII_LU_OBF"/>
    <property type="match status" value="1"/>
</dbReference>
<sequence length="447" mass="50536">MQQSRPPVYSISELNAAVKAQLEGNFRQVWLSGEISNFTQPVSGHWYFSLKDNAAQVRGAMFRGYNSRTPFRPQNGMQVIVCAKVSLYEPRGDYQIIVEQMLPAGDGMLQQQFEALKLKLAERGWFDAHLKKSLPQNCQRVGIVTSSTGAALHDILKVLRRRDPSLEVVIYPSLVQGKEAAANIAEMIDLANRRQEVDVLIVGRGGGSLEDLWCFNEEVVAEAIYRSQLPIISAVGHEVDVTIADFVADVRAATPSVAAELVSRDRQALLDRLQNATQHLGMALDRCFGVKTYQLHQLKMRLLQCHPQKHLADRQQRFQAFNYALQTAMQKYIATQQTQMQSLQQRLQHNPLPLKIQKDQQYCLALTQRLQQQVQGQFQHQKYHFAKLCAELNQLSPLAILGRGYSITLNSKEHVIKEANDVQKNEIIQTRLAKGIVISRVEEIKTA</sequence>
<comment type="subcellular location">
    <subcellularLocation>
        <location evidence="5 6">Cytoplasm</location>
    </subcellularLocation>
</comment>
<dbReference type="InterPro" id="IPR020579">
    <property type="entry name" value="Exonuc_VII_lsu_C"/>
</dbReference>
<dbReference type="PANTHER" id="PTHR30008">
    <property type="entry name" value="EXODEOXYRIBONUCLEASE 7 LARGE SUBUNIT"/>
    <property type="match status" value="1"/>
</dbReference>
<accession>A0A448TUJ7</accession>
<evidence type="ECO:0000259" key="8">
    <source>
        <dbReference type="Pfam" id="PF13742"/>
    </source>
</evidence>
<dbReference type="RefSeq" id="WP_126599779.1">
    <property type="nucleotide sequence ID" value="NZ_LR134510.1"/>
</dbReference>
<keyword evidence="2 5" id="KW-0540">Nuclease</keyword>
<dbReference type="EMBL" id="LR134510">
    <property type="protein sequence ID" value="VEJ09664.1"/>
    <property type="molecule type" value="Genomic_DNA"/>
</dbReference>
<evidence type="ECO:0000256" key="1">
    <source>
        <dbReference type="ARBA" id="ARBA00022490"/>
    </source>
</evidence>
<dbReference type="GO" id="GO:0005737">
    <property type="term" value="C:cytoplasm"/>
    <property type="evidence" value="ECO:0007669"/>
    <property type="project" value="UniProtKB-SubCell"/>
</dbReference>
<dbReference type="HAMAP" id="MF_00378">
    <property type="entry name" value="Exonuc_7_L"/>
    <property type="match status" value="1"/>
</dbReference>
<comment type="catalytic activity">
    <reaction evidence="5 6">
        <text>Exonucleolytic cleavage in either 5'- to 3'- or 3'- to 5'-direction to yield nucleoside 5'-phosphates.</text>
        <dbReference type="EC" id="3.1.11.6"/>
    </reaction>
</comment>
<dbReference type="NCBIfam" id="TIGR00237">
    <property type="entry name" value="xseA"/>
    <property type="match status" value="1"/>
</dbReference>
<dbReference type="PANTHER" id="PTHR30008:SF0">
    <property type="entry name" value="EXODEOXYRIBONUCLEASE 7 LARGE SUBUNIT"/>
    <property type="match status" value="1"/>
</dbReference>
<evidence type="ECO:0000256" key="2">
    <source>
        <dbReference type="ARBA" id="ARBA00022722"/>
    </source>
</evidence>
<name>A0A448TUJ7_9PAST</name>
<feature type="domain" description="OB-fold nucleic acid binding" evidence="8">
    <location>
        <begin position="9"/>
        <end position="101"/>
    </location>
</feature>
<dbReference type="GO" id="GO:0003676">
    <property type="term" value="F:nucleic acid binding"/>
    <property type="evidence" value="ECO:0007669"/>
    <property type="project" value="InterPro"/>
</dbReference>
<dbReference type="KEGG" id="adp:NCTC12871_01141"/>
<dbReference type="OrthoDB" id="9802795at2"/>
<evidence type="ECO:0000313" key="10">
    <source>
        <dbReference type="Proteomes" id="UP000279799"/>
    </source>
</evidence>
<gene>
    <name evidence="5 9" type="primary">xseA</name>
    <name evidence="9" type="ORF">NCTC12871_01141</name>
</gene>
<feature type="domain" description="Exonuclease VII large subunit C-terminal" evidence="7">
    <location>
        <begin position="125"/>
        <end position="437"/>
    </location>
</feature>
<dbReference type="Pfam" id="PF13742">
    <property type="entry name" value="tRNA_anti_2"/>
    <property type="match status" value="1"/>
</dbReference>
<evidence type="ECO:0000256" key="4">
    <source>
        <dbReference type="ARBA" id="ARBA00022839"/>
    </source>
</evidence>
<dbReference type="InterPro" id="IPR025824">
    <property type="entry name" value="OB-fold_nuc-bd_dom"/>
</dbReference>
<dbReference type="GO" id="GO:0009318">
    <property type="term" value="C:exodeoxyribonuclease VII complex"/>
    <property type="evidence" value="ECO:0007669"/>
    <property type="project" value="UniProtKB-UniRule"/>
</dbReference>
<comment type="function">
    <text evidence="5">Bidirectionally degrades single-stranded DNA into large acid-insoluble oligonucleotides, which are then degraded further into small acid-soluble oligonucleotides.</text>
</comment>
<evidence type="ECO:0000259" key="7">
    <source>
        <dbReference type="Pfam" id="PF02601"/>
    </source>
</evidence>